<feature type="region of interest" description="Disordered" evidence="1">
    <location>
        <begin position="848"/>
        <end position="928"/>
    </location>
</feature>
<dbReference type="OrthoDB" id="2013615at2759"/>
<dbReference type="KEGG" id="cvr:CHLNCDRAFT_133340"/>
<evidence type="ECO:0000256" key="1">
    <source>
        <dbReference type="SAM" id="MobiDB-lite"/>
    </source>
</evidence>
<feature type="compositionally biased region" description="Low complexity" evidence="1">
    <location>
        <begin position="138"/>
        <end position="150"/>
    </location>
</feature>
<feature type="region of interest" description="Disordered" evidence="1">
    <location>
        <begin position="745"/>
        <end position="764"/>
    </location>
</feature>
<feature type="region of interest" description="Disordered" evidence="1">
    <location>
        <begin position="121"/>
        <end position="203"/>
    </location>
</feature>
<dbReference type="InParanoid" id="E1Z2W4"/>
<feature type="region of interest" description="Disordered" evidence="1">
    <location>
        <begin position="1"/>
        <end position="97"/>
    </location>
</feature>
<dbReference type="AlphaFoldDB" id="E1Z2W4"/>
<reference evidence="2 3" key="1">
    <citation type="journal article" date="2010" name="Plant Cell">
        <title>The Chlorella variabilis NC64A genome reveals adaptation to photosymbiosis, coevolution with viruses, and cryptic sex.</title>
        <authorList>
            <person name="Blanc G."/>
            <person name="Duncan G."/>
            <person name="Agarkova I."/>
            <person name="Borodovsky M."/>
            <person name="Gurnon J."/>
            <person name="Kuo A."/>
            <person name="Lindquist E."/>
            <person name="Lucas S."/>
            <person name="Pangilinan J."/>
            <person name="Polle J."/>
            <person name="Salamov A."/>
            <person name="Terry A."/>
            <person name="Yamada T."/>
            <person name="Dunigan D.D."/>
            <person name="Grigoriev I.V."/>
            <person name="Claverie J.M."/>
            <person name="Van Etten J.L."/>
        </authorList>
    </citation>
    <scope>NUCLEOTIDE SEQUENCE [LARGE SCALE GENOMIC DNA]</scope>
    <source>
        <strain evidence="2 3">NC64A</strain>
    </source>
</reference>
<dbReference type="RefSeq" id="XP_005852166.1">
    <property type="nucleotide sequence ID" value="XM_005852104.1"/>
</dbReference>
<dbReference type="GeneID" id="17359340"/>
<feature type="compositionally biased region" description="Low complexity" evidence="1">
    <location>
        <begin position="1"/>
        <end position="16"/>
    </location>
</feature>
<feature type="region of interest" description="Disordered" evidence="1">
    <location>
        <begin position="265"/>
        <end position="296"/>
    </location>
</feature>
<name>E1Z2W4_CHLVA</name>
<dbReference type="STRING" id="554065.E1Z2W4"/>
<feature type="compositionally biased region" description="Gly residues" evidence="1">
    <location>
        <begin position="124"/>
        <end position="137"/>
    </location>
</feature>
<evidence type="ECO:0000313" key="3">
    <source>
        <dbReference type="Proteomes" id="UP000008141"/>
    </source>
</evidence>
<feature type="compositionally biased region" description="Low complexity" evidence="1">
    <location>
        <begin position="856"/>
        <end position="882"/>
    </location>
</feature>
<protein>
    <submittedName>
        <fullName evidence="2">Uncharacterized protein</fullName>
    </submittedName>
</protein>
<feature type="non-terminal residue" evidence="2">
    <location>
        <position position="1190"/>
    </location>
</feature>
<dbReference type="EMBL" id="GL433835">
    <property type="protein sequence ID" value="EFN60064.1"/>
    <property type="molecule type" value="Genomic_DNA"/>
</dbReference>
<feature type="compositionally biased region" description="Gly residues" evidence="1">
    <location>
        <begin position="522"/>
        <end position="539"/>
    </location>
</feature>
<feature type="compositionally biased region" description="Low complexity" evidence="1">
    <location>
        <begin position="41"/>
        <end position="87"/>
    </location>
</feature>
<feature type="compositionally biased region" description="Low complexity" evidence="1">
    <location>
        <begin position="433"/>
        <end position="443"/>
    </location>
</feature>
<feature type="compositionally biased region" description="Low complexity" evidence="1">
    <location>
        <begin position="511"/>
        <end position="521"/>
    </location>
</feature>
<accession>E1Z2W4</accession>
<dbReference type="Proteomes" id="UP000008141">
    <property type="component" value="Unassembled WGS sequence"/>
</dbReference>
<feature type="region of interest" description="Disordered" evidence="1">
    <location>
        <begin position="1052"/>
        <end position="1090"/>
    </location>
</feature>
<organism evidence="3">
    <name type="scientific">Chlorella variabilis</name>
    <name type="common">Green alga</name>
    <dbReference type="NCBI Taxonomy" id="554065"/>
    <lineage>
        <taxon>Eukaryota</taxon>
        <taxon>Viridiplantae</taxon>
        <taxon>Chlorophyta</taxon>
        <taxon>core chlorophytes</taxon>
        <taxon>Trebouxiophyceae</taxon>
        <taxon>Chlorellales</taxon>
        <taxon>Chlorellaceae</taxon>
        <taxon>Chlorella clade</taxon>
        <taxon>Chlorella</taxon>
    </lineage>
</organism>
<proteinExistence type="predicted"/>
<evidence type="ECO:0000313" key="2">
    <source>
        <dbReference type="EMBL" id="EFN60064.1"/>
    </source>
</evidence>
<feature type="compositionally biased region" description="Gly residues" evidence="1">
    <location>
        <begin position="1079"/>
        <end position="1090"/>
    </location>
</feature>
<sequence length="1190" mass="121138">MPAASATAAQQQARPAHSSGSSGAIPAFRPASPHHTASHYTPSPSTSDDSPGKAQLQAVRALRQQAPQQQQQQAAPQQAAPQQAAPQGTPGYSESSSVGRAINAHIASSIADLFMPTPSAPGAGSCGSGSGGGGGHHGAASRPAPAPNSATGSPGCAPSSRGSGDSGSCCSGGQGWQTPEAQRLAASPGGGGMPVPPPAPPLLRTAMTETSALELQSFLSPVFMTRKQRPMACEMDEPGSAIPFPKAHRRTSRLQRFAASMFGCFVPPPDKRSPAPSLRTPGSRRAPSFRATSSPRAHLALNVEPLRQSLAGLAGGDSDLRASLVAAAADGARGPAGAAAAAPAGASQFGELLGMQRRVVEEEEDGLRMNMASPVLLSRPGSAAATPATEAAGSEEAAGCAANVLAKRNLMDVLRSKETGAVRQQPLQAWQRQAGGAPPAKHAAGGRGGKAQAKASHVSLDAPTFTPKRRDLSKPSYRSDALHHMLSPGLAARRRGGAQASAAALWRSLSAPASPHQHAPGAGAGAAGREGGGAGGGGSVPSSPLFGAPRLNRAATIRAAASQRKLQERQAQSSAFLAKSPDTWLRAAAAEGLSLRDAAVLASPGKSARPQYHPSPAPRGHPRGQRQPQAAAAVAAAAAAAAGVRAGTPGGSRFDSFETGVEPYSARLLTAEKQRQGGGGPVAPAAPPPPGQPGAVDFARLAADRDAYLQMLQMLAEGLQVEGTLIHPHKQPPPPPLPADLLARAAAAGRRERRRASADGADTVRPRLSASHEWLDSSRTHASTAVYSLHAASTNASLDSAERVAGLHLVPLTPHHNALFGNDATPTKSSPVAIQRMLSMSAAVAAQLGTEEQEQGRQAAARGSRQAPSVEAASSSVHSISFGSGGCREPRDTQAQDCGSSAAGQQQQRQAQPQPAGGKRDGRRGALEGGNARLGRLAALLEVHQRLGQHCGLQEIRAAGFSDLDLQALKAWLGRQAGASAGTGSAAAAFAVELAAARGLAQHAARAAGHLGSQLAGAARSAAAAAPPPPLEPQQPQLQGLLASVSGSALQEPQQKAFLPDKRRGGGGRGGRNPSVGGVAEGGGTEGGGGVLADADENERFLVSEVDVVGVDGELKDIAMRALSTRANFAYSQKEIMDDMHRVFDTGYFSLCKPVAEETRDGIKLTLEARRLCRLAAAWLLFGCRLAAAA</sequence>
<gene>
    <name evidence="2" type="ORF">CHLNCDRAFT_133340</name>
</gene>
<feature type="compositionally biased region" description="Low complexity" evidence="1">
    <location>
        <begin position="895"/>
        <end position="917"/>
    </location>
</feature>
<feature type="compositionally biased region" description="Low complexity" evidence="1">
    <location>
        <begin position="159"/>
        <end position="169"/>
    </location>
</feature>
<feature type="region of interest" description="Disordered" evidence="1">
    <location>
        <begin position="428"/>
        <end position="480"/>
    </location>
</feature>
<dbReference type="Gene3D" id="3.10.20.310">
    <property type="entry name" value="membrane protein fhac"/>
    <property type="match status" value="1"/>
</dbReference>
<feature type="region of interest" description="Disordered" evidence="1">
    <location>
        <begin position="602"/>
        <end position="631"/>
    </location>
</feature>
<feature type="region of interest" description="Disordered" evidence="1">
    <location>
        <begin position="511"/>
        <end position="547"/>
    </location>
</feature>
<keyword evidence="3" id="KW-1185">Reference proteome</keyword>